<dbReference type="OrthoDB" id="5576763at2759"/>
<evidence type="ECO:0000313" key="2">
    <source>
        <dbReference type="EMBL" id="QLI63534.1"/>
    </source>
</evidence>
<dbReference type="RefSeq" id="XP_014541364.1">
    <property type="nucleotide sequence ID" value="XM_014685878.1"/>
</dbReference>
<accession>A0A7D5UPF9</accession>
<dbReference type="Proteomes" id="UP000510686">
    <property type="component" value="Chromosome 1"/>
</dbReference>
<evidence type="ECO:0000256" key="1">
    <source>
        <dbReference type="SAM" id="SignalP"/>
    </source>
</evidence>
<dbReference type="GeneID" id="26245999"/>
<gene>
    <name evidence="2" type="ORF">G6M90_00g027960</name>
</gene>
<reference evidence="2 3" key="1">
    <citation type="submission" date="2020-07" db="EMBL/GenBank/DDBJ databases">
        <title>Telomere length de novo assembly of all 7 chromosomes of the fungus, Metarhizium brunneum, using a novel assembly pipeline.</title>
        <authorList>
            <person name="Saud z."/>
            <person name="Kortsinoglou A."/>
            <person name="Kouvelis V.N."/>
            <person name="Butt T.M."/>
        </authorList>
    </citation>
    <scope>NUCLEOTIDE SEQUENCE [LARGE SCALE GENOMIC DNA]</scope>
    <source>
        <strain evidence="2 3">4556</strain>
    </source>
</reference>
<dbReference type="AlphaFoldDB" id="A0A7D5UPF9"/>
<name>A0A7D5UPF9_9HYPO</name>
<keyword evidence="1" id="KW-0732">Signal</keyword>
<proteinExistence type="predicted"/>
<dbReference type="EMBL" id="CP058932">
    <property type="protein sequence ID" value="QLI63534.1"/>
    <property type="molecule type" value="Genomic_DNA"/>
</dbReference>
<dbReference type="InterPro" id="IPR021862">
    <property type="entry name" value="DUF3472"/>
</dbReference>
<organism evidence="2 3">
    <name type="scientific">Metarhizium brunneum</name>
    <dbReference type="NCBI Taxonomy" id="500148"/>
    <lineage>
        <taxon>Eukaryota</taxon>
        <taxon>Fungi</taxon>
        <taxon>Dikarya</taxon>
        <taxon>Ascomycota</taxon>
        <taxon>Pezizomycotina</taxon>
        <taxon>Sordariomycetes</taxon>
        <taxon>Hypocreomycetidae</taxon>
        <taxon>Hypocreales</taxon>
        <taxon>Clavicipitaceae</taxon>
        <taxon>Metarhizium</taxon>
    </lineage>
</organism>
<feature type="signal peptide" evidence="1">
    <location>
        <begin position="1"/>
        <end position="18"/>
    </location>
</feature>
<dbReference type="Pfam" id="PF11958">
    <property type="entry name" value="DUF3472"/>
    <property type="match status" value="1"/>
</dbReference>
<keyword evidence="3" id="KW-1185">Reference proteome</keyword>
<evidence type="ECO:0000313" key="3">
    <source>
        <dbReference type="Proteomes" id="UP000510686"/>
    </source>
</evidence>
<dbReference type="KEGG" id="mbrn:26245999"/>
<protein>
    <submittedName>
        <fullName evidence="2">Uncharacterized protein</fullName>
    </submittedName>
</protein>
<sequence>MKYSLATLAVLAPQLGLALVGNGWSFSGKPAGGLKDVTFPFNMAGAAHTSGYYFAQQFKFNGIPDVGYCGIQNRPNKNGKSIVHGVFSSFQKGTTTSDPNCHTGADGGPGVSCAVDFEGDYSATYNIVVENESGTKWKGTAVNAATGKSVHIGSWTLPSGARGIESSQVGFVEYYPWNSGTHKCSDLPKTSVTMYKPTSKTAGAGAGAIGKPYEYGDCVGKVNFSTVGVPDGWKITVGF</sequence>
<feature type="chain" id="PRO_5028811843" evidence="1">
    <location>
        <begin position="19"/>
        <end position="239"/>
    </location>
</feature>